<sequence length="84" mass="8884">MAVGRDYLLKKPSGPSGLKLFLDTQVVPLAANIAGSLEVALDRAAARTGVRPALILAGATGLIGLGLIRLLTRRDGVEDRFERM</sequence>
<evidence type="ECO:0000313" key="3">
    <source>
        <dbReference type="Proteomes" id="UP001355206"/>
    </source>
</evidence>
<dbReference type="Proteomes" id="UP001355206">
    <property type="component" value="Unassembled WGS sequence"/>
</dbReference>
<keyword evidence="1" id="KW-1133">Transmembrane helix</keyword>
<keyword evidence="1" id="KW-0472">Membrane</keyword>
<dbReference type="EMBL" id="MLCA01000017">
    <property type="protein sequence ID" value="MEE7494658.1"/>
    <property type="molecule type" value="Genomic_DNA"/>
</dbReference>
<accession>A0ABU7TYN8</accession>
<protein>
    <submittedName>
        <fullName evidence="2">Uncharacterized protein</fullName>
    </submittedName>
</protein>
<evidence type="ECO:0000313" key="2">
    <source>
        <dbReference type="EMBL" id="MEE7494658.1"/>
    </source>
</evidence>
<dbReference type="RefSeq" id="WP_331304597.1">
    <property type="nucleotide sequence ID" value="NZ_MLCA01000017.1"/>
</dbReference>
<name>A0ABU7TYN8_9HYPH</name>
<keyword evidence="1" id="KW-0812">Transmembrane</keyword>
<keyword evidence="3" id="KW-1185">Reference proteome</keyword>
<feature type="transmembrane region" description="Helical" evidence="1">
    <location>
        <begin position="53"/>
        <end position="72"/>
    </location>
</feature>
<evidence type="ECO:0000256" key="1">
    <source>
        <dbReference type="SAM" id="Phobius"/>
    </source>
</evidence>
<comment type="caution">
    <text evidence="2">The sequence shown here is derived from an EMBL/GenBank/DDBJ whole genome shotgun (WGS) entry which is preliminary data.</text>
</comment>
<proteinExistence type="predicted"/>
<organism evidence="2 3">
    <name type="scientific">Methylobacterium oryzae</name>
    <dbReference type="NCBI Taxonomy" id="334852"/>
    <lineage>
        <taxon>Bacteria</taxon>
        <taxon>Pseudomonadati</taxon>
        <taxon>Pseudomonadota</taxon>
        <taxon>Alphaproteobacteria</taxon>
        <taxon>Hyphomicrobiales</taxon>
        <taxon>Methylobacteriaceae</taxon>
        <taxon>Methylobacterium</taxon>
    </lineage>
</organism>
<gene>
    <name evidence="2" type="ORF">MOTC310_31295</name>
</gene>
<reference evidence="2 3" key="1">
    <citation type="journal article" date="2012" name="Genet. Mol. Biol.">
        <title>Analysis of 16S rRNA and mxaF genes revealing insights into Methylobacterium niche-specific plant association.</title>
        <authorList>
            <person name="Dourado M.N."/>
            <person name="Andreote F.D."/>
            <person name="Dini-Andreote F."/>
            <person name="Conti R."/>
            <person name="Araujo J.M."/>
            <person name="Araujo W.L."/>
        </authorList>
    </citation>
    <scope>NUCLEOTIDE SEQUENCE [LARGE SCALE GENOMIC DNA]</scope>
    <source>
        <strain evidence="2 3">TC3-10</strain>
    </source>
</reference>